<evidence type="ECO:0000259" key="6">
    <source>
        <dbReference type="Pfam" id="PF23276"/>
    </source>
</evidence>
<evidence type="ECO:0000256" key="2">
    <source>
        <dbReference type="ARBA" id="ARBA00022737"/>
    </source>
</evidence>
<comment type="similarity">
    <text evidence="1">Belongs to the CCM1 family.</text>
</comment>
<feature type="non-terminal residue" evidence="7">
    <location>
        <position position="1"/>
    </location>
</feature>
<dbReference type="PANTHER" id="PTHR47447:SF24">
    <property type="entry name" value="PENTATRICOPEPTIDE REPEAT-CONTAINING PROTEIN"/>
    <property type="match status" value="1"/>
</dbReference>
<gene>
    <name evidence="7" type="ORF">M413DRAFT_49082</name>
</gene>
<keyword evidence="8" id="KW-1185">Reference proteome</keyword>
<dbReference type="AlphaFoldDB" id="A0A0C3CHD4"/>
<keyword evidence="2" id="KW-0677">Repeat</keyword>
<proteinExistence type="inferred from homology"/>
<comment type="function">
    <text evidence="3">Regulates mitochondrial small subunit maturation by controlling 15S rRNA 5'-end processing. Localizes to the 5' precursor of the 15S rRNA in a position that is subsequently occupied by mS47 in the mature yeast mtSSU. Uses structure and sequence-specific RNA recognition, binding to a single-stranded region of the precursor and specifically recognizing bases -6 to -1. The exchange of Ccm1 for mS47 is coupled to the irreversible removal of precursor rRNA that is accompanied by conformational changes of the mitoribosomal proteins uS5m and mS26. These conformational changes signal completion of 5'-end rRNA processing through protection of the mature 5'-end of the 15S rRNA and stabilization of mS47. The removal of the 5' precursor together with the dissociation of Ccm1 may be catalyzed by the 5'-3' exoribonuclease Pet127. Involved in the specific removal of group I introns in mitochondrial encoded transcripts.</text>
</comment>
<evidence type="ECO:0000256" key="3">
    <source>
        <dbReference type="ARBA" id="ARBA00044493"/>
    </source>
</evidence>
<dbReference type="PANTHER" id="PTHR47447">
    <property type="entry name" value="OS03G0856100 PROTEIN"/>
    <property type="match status" value="1"/>
</dbReference>
<dbReference type="Pfam" id="PF23276">
    <property type="entry name" value="TPR_24"/>
    <property type="match status" value="1"/>
</dbReference>
<evidence type="ECO:0000256" key="4">
    <source>
        <dbReference type="ARBA" id="ARBA00044511"/>
    </source>
</evidence>
<dbReference type="OrthoDB" id="185373at2759"/>
<evidence type="ECO:0000256" key="1">
    <source>
        <dbReference type="ARBA" id="ARBA00006192"/>
    </source>
</evidence>
<accession>A0A0C3CHD4</accession>
<feature type="repeat" description="PPR" evidence="5">
    <location>
        <begin position="578"/>
        <end position="612"/>
    </location>
</feature>
<feature type="non-terminal residue" evidence="7">
    <location>
        <position position="666"/>
    </location>
</feature>
<evidence type="ECO:0000313" key="7">
    <source>
        <dbReference type="EMBL" id="KIM48105.1"/>
    </source>
</evidence>
<dbReference type="NCBIfam" id="TIGR00756">
    <property type="entry name" value="PPR"/>
    <property type="match status" value="1"/>
</dbReference>
<organism evidence="7 8">
    <name type="scientific">Hebeloma cylindrosporum</name>
    <dbReference type="NCBI Taxonomy" id="76867"/>
    <lineage>
        <taxon>Eukaryota</taxon>
        <taxon>Fungi</taxon>
        <taxon>Dikarya</taxon>
        <taxon>Basidiomycota</taxon>
        <taxon>Agaricomycotina</taxon>
        <taxon>Agaricomycetes</taxon>
        <taxon>Agaricomycetidae</taxon>
        <taxon>Agaricales</taxon>
        <taxon>Agaricineae</taxon>
        <taxon>Hymenogastraceae</taxon>
        <taxon>Hebeloma</taxon>
    </lineage>
</organism>
<dbReference type="STRING" id="686832.A0A0C3CHD4"/>
<reference evidence="8" key="2">
    <citation type="submission" date="2015-01" db="EMBL/GenBank/DDBJ databases">
        <title>Evolutionary Origins and Diversification of the Mycorrhizal Mutualists.</title>
        <authorList>
            <consortium name="DOE Joint Genome Institute"/>
            <consortium name="Mycorrhizal Genomics Consortium"/>
            <person name="Kohler A."/>
            <person name="Kuo A."/>
            <person name="Nagy L.G."/>
            <person name="Floudas D."/>
            <person name="Copeland A."/>
            <person name="Barry K.W."/>
            <person name="Cichocki N."/>
            <person name="Veneault-Fourrey C."/>
            <person name="LaButti K."/>
            <person name="Lindquist E.A."/>
            <person name="Lipzen A."/>
            <person name="Lundell T."/>
            <person name="Morin E."/>
            <person name="Murat C."/>
            <person name="Riley R."/>
            <person name="Ohm R."/>
            <person name="Sun H."/>
            <person name="Tunlid A."/>
            <person name="Henrissat B."/>
            <person name="Grigoriev I.V."/>
            <person name="Hibbett D.S."/>
            <person name="Martin F."/>
        </authorList>
    </citation>
    <scope>NUCLEOTIDE SEQUENCE [LARGE SCALE GENOMIC DNA]</scope>
    <source>
        <strain evidence="8">h7</strain>
    </source>
</reference>
<reference evidence="7 8" key="1">
    <citation type="submission" date="2014-04" db="EMBL/GenBank/DDBJ databases">
        <authorList>
            <consortium name="DOE Joint Genome Institute"/>
            <person name="Kuo A."/>
            <person name="Gay G."/>
            <person name="Dore J."/>
            <person name="Kohler A."/>
            <person name="Nagy L.G."/>
            <person name="Floudas D."/>
            <person name="Copeland A."/>
            <person name="Barry K.W."/>
            <person name="Cichocki N."/>
            <person name="Veneault-Fourrey C."/>
            <person name="LaButti K."/>
            <person name="Lindquist E.A."/>
            <person name="Lipzen A."/>
            <person name="Lundell T."/>
            <person name="Morin E."/>
            <person name="Murat C."/>
            <person name="Sun H."/>
            <person name="Tunlid A."/>
            <person name="Henrissat B."/>
            <person name="Grigoriev I.V."/>
            <person name="Hibbett D.S."/>
            <person name="Martin F."/>
            <person name="Nordberg H.P."/>
            <person name="Cantor M.N."/>
            <person name="Hua S.X."/>
        </authorList>
    </citation>
    <scope>NUCLEOTIDE SEQUENCE [LARGE SCALE GENOMIC DNA]</scope>
    <source>
        <strain evidence="8">h7</strain>
    </source>
</reference>
<feature type="domain" description="Pentatricopeptide repeat-containing protein-mitochondrial" evidence="6">
    <location>
        <begin position="523"/>
        <end position="638"/>
    </location>
</feature>
<name>A0A0C3CHD4_HEBCY</name>
<evidence type="ECO:0000256" key="5">
    <source>
        <dbReference type="PROSITE-ProRule" id="PRU00708"/>
    </source>
</evidence>
<dbReference type="Gene3D" id="1.25.40.10">
    <property type="entry name" value="Tetratricopeptide repeat domain"/>
    <property type="match status" value="3"/>
</dbReference>
<dbReference type="InterPro" id="IPR057027">
    <property type="entry name" value="TPR_mt"/>
</dbReference>
<protein>
    <recommendedName>
        <fullName evidence="6">Pentatricopeptide repeat-containing protein-mitochondrial domain-containing protein</fullName>
    </recommendedName>
</protein>
<dbReference type="PROSITE" id="PS51375">
    <property type="entry name" value="PPR"/>
    <property type="match status" value="1"/>
</dbReference>
<sequence length="666" mass="73712">IKKSPGLMALFSDGRKIRNVIISVAQSPTPQHSLQIFALAHDLGHTLKQTAYEATCFHLATSKKWTVILEIIASSKEQVGYTSGRLLNWRARALLECEEFSLLRGILTEFQAAGISPNQRTYHLILSGYIRNHDREGIKQHLRCMQEAGISVDGTTHALLSRSYRNTGVDPEVNRNALKSLPDLLPDERVAVVNSLLQSSLDKRDISRALQILSLFETDAVQDLCSLISSYQDSATASFNSSSLEIATPPGMGLIPTVATVVVVMNFGIKNSSYSAVIQLWERRASAGLSATQHVITSLVHAYFLQGQGDTAIRMLAAISPQPCVNEFHSLLMGTKDGGGFPPLNISRPSLTIRICNALLRGSLRQRGFDSVPPFFSIMHANELRPNARTLEILMAHINRSEEALPRTLFQLLRAFSSPTLRPSMRHLHHIISSVYRQEKRPILCSAWIPKNRISTSNEHRRLVRLLLAPEGPFDPTAGIELSRHLSYRRFAAPFIQSLKSRGVKPDDALVFSRIKRDAALHLDLGSANSVFHASVVRGMYPNWHHFAALMEGYALSGDSASALAVMNAAERAGVKPNAVMYTTLVASHARQGDAASAMHMFKQMVLAGIPPDVPAIDALVSAFYNAHQHDKARQLLRSLWTYIQPFPEDMQLANLETMISKFRSL</sequence>
<dbReference type="InterPro" id="IPR002885">
    <property type="entry name" value="PPR_rpt"/>
</dbReference>
<dbReference type="InterPro" id="IPR011990">
    <property type="entry name" value="TPR-like_helical_dom_sf"/>
</dbReference>
<dbReference type="EMBL" id="KN831769">
    <property type="protein sequence ID" value="KIM48105.1"/>
    <property type="molecule type" value="Genomic_DNA"/>
</dbReference>
<evidence type="ECO:0000313" key="8">
    <source>
        <dbReference type="Proteomes" id="UP000053424"/>
    </source>
</evidence>
<dbReference type="HOGENOM" id="CLU_013696_0_0_1"/>
<dbReference type="Proteomes" id="UP000053424">
    <property type="component" value="Unassembled WGS sequence"/>
</dbReference>
<comment type="subunit">
    <text evidence="4">Binds to mitochondrial small subunit 15S rRNA.</text>
</comment>